<evidence type="ECO:0000313" key="1">
    <source>
        <dbReference type="EMBL" id="KAF2466554.1"/>
    </source>
</evidence>
<organism evidence="1 2">
    <name type="scientific">Lindgomyces ingoldianus</name>
    <dbReference type="NCBI Taxonomy" id="673940"/>
    <lineage>
        <taxon>Eukaryota</taxon>
        <taxon>Fungi</taxon>
        <taxon>Dikarya</taxon>
        <taxon>Ascomycota</taxon>
        <taxon>Pezizomycotina</taxon>
        <taxon>Dothideomycetes</taxon>
        <taxon>Pleosporomycetidae</taxon>
        <taxon>Pleosporales</taxon>
        <taxon>Lindgomycetaceae</taxon>
        <taxon>Lindgomyces</taxon>
    </lineage>
</organism>
<keyword evidence="2" id="KW-1185">Reference proteome</keyword>
<evidence type="ECO:0000313" key="2">
    <source>
        <dbReference type="Proteomes" id="UP000799755"/>
    </source>
</evidence>
<dbReference type="EMBL" id="MU003524">
    <property type="protein sequence ID" value="KAF2466554.1"/>
    <property type="molecule type" value="Genomic_DNA"/>
</dbReference>
<dbReference type="Proteomes" id="UP000799755">
    <property type="component" value="Unassembled WGS sequence"/>
</dbReference>
<comment type="caution">
    <text evidence="1">The sequence shown here is derived from an EMBL/GenBank/DDBJ whole genome shotgun (WGS) entry which is preliminary data.</text>
</comment>
<gene>
    <name evidence="1" type="ORF">BDR25DRAFT_359449</name>
</gene>
<sequence>MLSFDRGPTLPRPGWPWIRLQTLATCNVPASVSAAVFWFQFRHANSNIMTNQLTYHRHNYIPCCGHIKPAASNRDHQYINPLHS</sequence>
<proteinExistence type="predicted"/>
<accession>A0ACB6QHZ5</accession>
<protein>
    <submittedName>
        <fullName evidence="1">Uncharacterized protein</fullName>
    </submittedName>
</protein>
<name>A0ACB6QHZ5_9PLEO</name>
<reference evidence="1" key="1">
    <citation type="journal article" date="2020" name="Stud. Mycol.">
        <title>101 Dothideomycetes genomes: a test case for predicting lifestyles and emergence of pathogens.</title>
        <authorList>
            <person name="Haridas S."/>
            <person name="Albert R."/>
            <person name="Binder M."/>
            <person name="Bloem J."/>
            <person name="Labutti K."/>
            <person name="Salamov A."/>
            <person name="Andreopoulos B."/>
            <person name="Baker S."/>
            <person name="Barry K."/>
            <person name="Bills G."/>
            <person name="Bluhm B."/>
            <person name="Cannon C."/>
            <person name="Castanera R."/>
            <person name="Culley D."/>
            <person name="Daum C."/>
            <person name="Ezra D."/>
            <person name="Gonzalez J."/>
            <person name="Henrissat B."/>
            <person name="Kuo A."/>
            <person name="Liang C."/>
            <person name="Lipzen A."/>
            <person name="Lutzoni F."/>
            <person name="Magnuson J."/>
            <person name="Mondo S."/>
            <person name="Nolan M."/>
            <person name="Ohm R."/>
            <person name="Pangilinan J."/>
            <person name="Park H.-J."/>
            <person name="Ramirez L."/>
            <person name="Alfaro M."/>
            <person name="Sun H."/>
            <person name="Tritt A."/>
            <person name="Yoshinaga Y."/>
            <person name="Zwiers L.-H."/>
            <person name="Turgeon B."/>
            <person name="Goodwin S."/>
            <person name="Spatafora J."/>
            <person name="Crous P."/>
            <person name="Grigoriev I."/>
        </authorList>
    </citation>
    <scope>NUCLEOTIDE SEQUENCE</scope>
    <source>
        <strain evidence="1">ATCC 200398</strain>
    </source>
</reference>